<dbReference type="Proteomes" id="UP001458880">
    <property type="component" value="Unassembled WGS sequence"/>
</dbReference>
<gene>
    <name evidence="10" type="ORF">QE152_g5948</name>
</gene>
<dbReference type="FunFam" id="3.40.50.1240:FF:000003">
    <property type="entry name" value="2,3-bisphosphoglycerate-dependent phosphoglycerate mutase"/>
    <property type="match status" value="1"/>
</dbReference>
<dbReference type="PROSITE" id="PS00175">
    <property type="entry name" value="PG_MUTASE"/>
    <property type="match status" value="1"/>
</dbReference>
<sequence length="347" mass="40077">MWLSARIGCYSISISRLPTSSEICHGVKIILALADYLRHLKYVTASKLLNSATFNRPFVMWSSSKFLRALSTDPKLIRTLKCDTAKRSKQRKIIRIVMVRHGESEWNSKNLFTGWYDAQLSRKGILEAEQAGYTLKKMRICFDNAFTSVLTRAIETLKIIQDIINHKGIPVYKSWRLNERHYGALTGLNKAETAKQYGEEKVKVWRRSYDVPPPAMKPGHPYYKEIVEDMRYKHDPPRNAFPMFESLKLTLERTLPYWDKTIWRQIERGKRVLVVAHGNSLRGIVKKMENLTDEEIMAVNIPTGIPFQYLLDAQTLKPIYPTRKYLGDPDVVRKATEAVVSQGKAKK</sequence>
<dbReference type="AlphaFoldDB" id="A0AAW1ML30"/>
<feature type="binding site" evidence="7">
    <location>
        <begin position="179"/>
        <end position="182"/>
    </location>
    <ligand>
        <name>substrate</name>
    </ligand>
</feature>
<dbReference type="InterPro" id="IPR001345">
    <property type="entry name" value="PG/BPGM_mutase_AS"/>
</dbReference>
<feature type="active site" description="Proton donor/acceptor" evidence="6">
    <location>
        <position position="179"/>
    </location>
</feature>
<feature type="active site" description="Tele-phosphohistidine intermediate" evidence="6">
    <location>
        <position position="101"/>
    </location>
</feature>
<evidence type="ECO:0000256" key="1">
    <source>
        <dbReference type="ARBA" id="ARBA00000380"/>
    </source>
</evidence>
<dbReference type="CDD" id="cd07067">
    <property type="entry name" value="HP_PGM_like"/>
    <property type="match status" value="1"/>
</dbReference>
<comment type="similarity">
    <text evidence="3 9">Belongs to the phosphoglycerate mutase family. BPG-dependent PGAM subfamily.</text>
</comment>
<evidence type="ECO:0000256" key="4">
    <source>
        <dbReference type="ARBA" id="ARBA00023152"/>
    </source>
</evidence>
<feature type="binding site" evidence="7">
    <location>
        <begin position="278"/>
        <end position="279"/>
    </location>
    <ligand>
        <name>substrate</name>
    </ligand>
</feature>
<dbReference type="SUPFAM" id="SSF53254">
    <property type="entry name" value="Phosphoglycerate mutase-like"/>
    <property type="match status" value="1"/>
</dbReference>
<keyword evidence="4 9" id="KW-0324">Glycolysis</keyword>
<dbReference type="EMBL" id="JASPKY010000038">
    <property type="protein sequence ID" value="KAK9746652.1"/>
    <property type="molecule type" value="Genomic_DNA"/>
</dbReference>
<dbReference type="Gene3D" id="3.40.50.1240">
    <property type="entry name" value="Phosphoglycerate mutase-like"/>
    <property type="match status" value="1"/>
</dbReference>
<feature type="binding site" evidence="7">
    <location>
        <begin position="113"/>
        <end position="114"/>
    </location>
    <ligand>
        <name>substrate</name>
    </ligand>
</feature>
<reference evidence="10 11" key="1">
    <citation type="journal article" date="2024" name="BMC Genomics">
        <title>De novo assembly and annotation of Popillia japonica's genome with initial clues to its potential as an invasive pest.</title>
        <authorList>
            <person name="Cucini C."/>
            <person name="Boschi S."/>
            <person name="Funari R."/>
            <person name="Cardaioli E."/>
            <person name="Iannotti N."/>
            <person name="Marturano G."/>
            <person name="Paoli F."/>
            <person name="Bruttini M."/>
            <person name="Carapelli A."/>
            <person name="Frati F."/>
            <person name="Nardi F."/>
        </authorList>
    </citation>
    <scope>NUCLEOTIDE SEQUENCE [LARGE SCALE GENOMIC DNA]</scope>
    <source>
        <strain evidence="10">DMR45628</strain>
    </source>
</reference>
<keyword evidence="11" id="KW-1185">Reference proteome</keyword>
<dbReference type="InterPro" id="IPR029033">
    <property type="entry name" value="His_PPase_superfam"/>
</dbReference>
<comment type="catalytic activity">
    <reaction evidence="1 9">
        <text>(2R)-2-phosphoglycerate = (2R)-3-phosphoglycerate</text>
        <dbReference type="Rhea" id="RHEA:15901"/>
        <dbReference type="ChEBI" id="CHEBI:58272"/>
        <dbReference type="ChEBI" id="CHEBI:58289"/>
        <dbReference type="EC" id="5.4.2.11"/>
    </reaction>
</comment>
<name>A0AAW1ML30_POPJA</name>
<evidence type="ECO:0000256" key="8">
    <source>
        <dbReference type="PIRSR" id="PIRSR613078-3"/>
    </source>
</evidence>
<evidence type="ECO:0000256" key="9">
    <source>
        <dbReference type="RuleBase" id="RU004511"/>
    </source>
</evidence>
<feature type="binding site" evidence="7">
    <location>
        <begin position="100"/>
        <end position="107"/>
    </location>
    <ligand>
        <name>substrate</name>
    </ligand>
</feature>
<dbReference type="InterPro" id="IPR005952">
    <property type="entry name" value="Phosphogly_mut1"/>
</dbReference>
<proteinExistence type="inferred from homology"/>
<feature type="binding site" evidence="7">
    <location>
        <begin position="206"/>
        <end position="207"/>
    </location>
    <ligand>
        <name>substrate</name>
    </ligand>
</feature>
<evidence type="ECO:0000256" key="5">
    <source>
        <dbReference type="ARBA" id="ARBA00023235"/>
    </source>
</evidence>
<dbReference type="PANTHER" id="PTHR11931">
    <property type="entry name" value="PHOSPHOGLYCERATE MUTASE"/>
    <property type="match status" value="1"/>
</dbReference>
<evidence type="ECO:0000256" key="6">
    <source>
        <dbReference type="PIRSR" id="PIRSR613078-1"/>
    </source>
</evidence>
<evidence type="ECO:0000256" key="3">
    <source>
        <dbReference type="ARBA" id="ARBA00006717"/>
    </source>
</evidence>
<evidence type="ECO:0000313" key="10">
    <source>
        <dbReference type="EMBL" id="KAK9746652.1"/>
    </source>
</evidence>
<dbReference type="NCBIfam" id="NF010713">
    <property type="entry name" value="PRK14115.1"/>
    <property type="match status" value="1"/>
</dbReference>
<evidence type="ECO:0000256" key="2">
    <source>
        <dbReference type="ARBA" id="ARBA00000505"/>
    </source>
</evidence>
<feature type="site" description="Transition state stabilizer" evidence="8">
    <location>
        <position position="277"/>
    </location>
</feature>
<dbReference type="HAMAP" id="MF_01039">
    <property type="entry name" value="PGAM_GpmA"/>
    <property type="match status" value="1"/>
</dbReference>
<protein>
    <recommendedName>
        <fullName evidence="9">Phosphoglycerate mutase</fullName>
        <ecNumber evidence="9">5.4.2.11</ecNumber>
        <ecNumber evidence="9">5.4.2.4</ecNumber>
    </recommendedName>
</protein>
<evidence type="ECO:0000256" key="7">
    <source>
        <dbReference type="PIRSR" id="PIRSR613078-2"/>
    </source>
</evidence>
<dbReference type="EC" id="5.4.2.4" evidence="9"/>
<dbReference type="NCBIfam" id="TIGR01258">
    <property type="entry name" value="pgm_1"/>
    <property type="match status" value="1"/>
</dbReference>
<dbReference type="GO" id="GO:0006096">
    <property type="term" value="P:glycolytic process"/>
    <property type="evidence" value="ECO:0007669"/>
    <property type="project" value="UniProtKB-KW"/>
</dbReference>
<dbReference type="SMART" id="SM00855">
    <property type="entry name" value="PGAM"/>
    <property type="match status" value="1"/>
</dbReference>
<feature type="binding site" evidence="7">
    <location>
        <position position="190"/>
    </location>
    <ligand>
        <name>substrate</name>
    </ligand>
</feature>
<dbReference type="Pfam" id="PF00300">
    <property type="entry name" value="His_Phos_1"/>
    <property type="match status" value="1"/>
</dbReference>
<evidence type="ECO:0000313" key="11">
    <source>
        <dbReference type="Proteomes" id="UP001458880"/>
    </source>
</evidence>
<dbReference type="GO" id="GO:0004619">
    <property type="term" value="F:phosphoglycerate mutase activity"/>
    <property type="evidence" value="ECO:0007669"/>
    <property type="project" value="UniProtKB-EC"/>
</dbReference>
<dbReference type="InterPro" id="IPR013078">
    <property type="entry name" value="His_Pase_superF_clade-1"/>
</dbReference>
<comment type="catalytic activity">
    <reaction evidence="2 9">
        <text>(2R)-3-phospho-glyceroyl phosphate = (2R)-2,3-bisphosphoglycerate + H(+)</text>
        <dbReference type="Rhea" id="RHEA:17765"/>
        <dbReference type="ChEBI" id="CHEBI:15378"/>
        <dbReference type="ChEBI" id="CHEBI:57604"/>
        <dbReference type="ChEBI" id="CHEBI:58248"/>
        <dbReference type="EC" id="5.4.2.4"/>
    </reaction>
</comment>
<organism evidence="10 11">
    <name type="scientific">Popillia japonica</name>
    <name type="common">Japanese beetle</name>
    <dbReference type="NCBI Taxonomy" id="7064"/>
    <lineage>
        <taxon>Eukaryota</taxon>
        <taxon>Metazoa</taxon>
        <taxon>Ecdysozoa</taxon>
        <taxon>Arthropoda</taxon>
        <taxon>Hexapoda</taxon>
        <taxon>Insecta</taxon>
        <taxon>Pterygota</taxon>
        <taxon>Neoptera</taxon>
        <taxon>Endopterygota</taxon>
        <taxon>Coleoptera</taxon>
        <taxon>Polyphaga</taxon>
        <taxon>Scarabaeiformia</taxon>
        <taxon>Scarabaeidae</taxon>
        <taxon>Rutelinae</taxon>
        <taxon>Popillia</taxon>
    </lineage>
</organism>
<dbReference type="EC" id="5.4.2.11" evidence="9"/>
<accession>A0AAW1ML30</accession>
<feature type="binding site" evidence="7">
    <location>
        <position position="152"/>
    </location>
    <ligand>
        <name>substrate</name>
    </ligand>
</feature>
<comment type="caution">
    <text evidence="10">The sequence shown here is derived from an EMBL/GenBank/DDBJ whole genome shotgun (WGS) entry which is preliminary data.</text>
</comment>
<dbReference type="GO" id="GO:0004082">
    <property type="term" value="F:bisphosphoglycerate mutase activity"/>
    <property type="evidence" value="ECO:0007669"/>
    <property type="project" value="UniProtKB-EC"/>
</dbReference>
<keyword evidence="5 9" id="KW-0413">Isomerase</keyword>
<dbReference type="GO" id="GO:0016791">
    <property type="term" value="F:phosphatase activity"/>
    <property type="evidence" value="ECO:0007669"/>
    <property type="project" value="UniProtKB-ARBA"/>
</dbReference>